<feature type="domain" description="Exocyst complex component Sec10-like alpha-helical bundle" evidence="5">
    <location>
        <begin position="171"/>
        <end position="738"/>
    </location>
</feature>
<evidence type="ECO:0000259" key="5">
    <source>
        <dbReference type="Pfam" id="PF07393"/>
    </source>
</evidence>
<evidence type="ECO:0000259" key="6">
    <source>
        <dbReference type="Pfam" id="PF20667"/>
    </source>
</evidence>
<dbReference type="Pfam" id="PF07393">
    <property type="entry name" value="Sec10_HB"/>
    <property type="match status" value="2"/>
</dbReference>
<evidence type="ECO:0000256" key="3">
    <source>
        <dbReference type="ARBA" id="ARBA00022483"/>
    </source>
</evidence>
<reference evidence="7 8" key="1">
    <citation type="submission" date="2017-12" db="EMBL/GenBank/DDBJ databases">
        <title>Gene loss provides genomic basis for host adaptation in cereal stripe rust fungi.</title>
        <authorList>
            <person name="Xia C."/>
        </authorList>
    </citation>
    <scope>NUCLEOTIDE SEQUENCE [LARGE SCALE GENOMIC DNA]</scope>
    <source>
        <strain evidence="7 8">93TX-2</strain>
    </source>
</reference>
<comment type="similarity">
    <text evidence="1">Belongs to the SEC10 family.</text>
</comment>
<keyword evidence="8" id="KW-1185">Reference proteome</keyword>
<dbReference type="PANTHER" id="PTHR12100:SF0">
    <property type="entry name" value="EXOCYST COMPLEX COMPONENT 5"/>
    <property type="match status" value="1"/>
</dbReference>
<reference evidence="8" key="2">
    <citation type="journal article" date="2018" name="BMC Genomics">
        <title>Genomic insights into host adaptation between the wheat stripe rust pathogen (Puccinia striiformis f. sp. tritici) and the barley stripe rust pathogen (Puccinia striiformis f. sp. hordei).</title>
        <authorList>
            <person name="Xia C."/>
            <person name="Wang M."/>
            <person name="Yin C."/>
            <person name="Cornejo O.E."/>
            <person name="Hulbert S.H."/>
            <person name="Chen X."/>
        </authorList>
    </citation>
    <scope>NUCLEOTIDE SEQUENCE [LARGE SCALE GENOMIC DNA]</scope>
    <source>
        <strain evidence="8">93TX-2</strain>
    </source>
</reference>
<feature type="domain" description="Exocyst complex component Sec10 N-terminal" evidence="6">
    <location>
        <begin position="48"/>
        <end position="162"/>
    </location>
</feature>
<keyword evidence="3" id="KW-0268">Exocytosis</keyword>
<evidence type="ECO:0000256" key="4">
    <source>
        <dbReference type="ARBA" id="ARBA00023054"/>
    </source>
</evidence>
<keyword evidence="2" id="KW-0813">Transport</keyword>
<sequence length="889" mass="98831">MADNRSDQSSNISLNTFVEPTFSVASLLAGLTEGLIKEDKESGKAFNPDPFIATLEGAIEQLLPLQDQVNQKIKTLEKDVAQKERGYRTRIDDFKNGLNKVTHEFSGLNSKITEVGKTAIRIGEQLESIDRVRSRATEAHDIILYYNEFARGETTRLEALRKEGKEGRAKVAVIARRLLTVSRDIEGVDGSEVTKATIEKYAERFEKDMLRLFEKAYLKGEPKAMAHCAQTLLEFNGGSSCIQIYVNQHDFFISRDRIEAVDYVAEAPMWESLADPNQAAPKTEAQLAALYSDIRDQISQEAQIIEVVFPHPVVVMQVFLQRVFAQVIQSHLEKLISAAQGSSTLALLRVLALARSSTAQLVNDIKAHDFFRSSSSISSSTSETYVLASRGGDDAEVETKASAGVIQTVHGALGISALSSMLDQQLDELFGQHLDNSRYVERECKSLTELYASYLLQFAKWHRATNVAKPTNTNTIFDRMVNQIASSATGPPGTTQTSGLKSLLKLSGISADDPAVPLTEERPASPELCESDGELDLDVAEKLLTWHAESVGRMIELSSPSEVPKNVFSLLKTLSESFCKAYIETALETSLAQFSSYDLKAEPSLKPMTVIRTADMAMHLWQRYVTTAIVPLAASSVNIRREMSIFNNQTLVRIENKINSVAQKALECALSWLNICLGKQKKLDFKPKNDELDFSRNQTEACVGCSEFLNITRTVVNQSLTGKNSEIFLSEVGVVFHRWASDLFSIIFAKKASVLITNLSMFIWESFLLEHLKKFPVSAMGGLMLTKDLALYQDTIAKFNIPGLNERYEMIRELGNIFVVQPSILKSYLGESAMLGRIDGKLLRPFFLMRADYGDHSKKFWDEIVGDSKHQELGGTQVDRGLWLGITGS</sequence>
<dbReference type="InterPro" id="IPR048625">
    <property type="entry name" value="Sec10_N"/>
</dbReference>
<dbReference type="OrthoDB" id="125856at2759"/>
<protein>
    <submittedName>
        <fullName evidence="7">Uncharacterized protein</fullName>
    </submittedName>
</protein>
<dbReference type="VEuPathDB" id="FungiDB:PSTT_13798"/>
<evidence type="ECO:0000256" key="1">
    <source>
        <dbReference type="ARBA" id="ARBA00006572"/>
    </source>
</evidence>
<reference evidence="8" key="3">
    <citation type="journal article" date="2018" name="Mol. Plant Microbe Interact.">
        <title>Genome sequence resources for the wheat stripe rust pathogen (Puccinia striiformis f. sp. tritici) and the barley stripe rust pathogen (Puccinia striiformis f. sp. hordei).</title>
        <authorList>
            <person name="Xia C."/>
            <person name="Wang M."/>
            <person name="Yin C."/>
            <person name="Cornejo O.E."/>
            <person name="Hulbert S.H."/>
            <person name="Chen X."/>
        </authorList>
    </citation>
    <scope>NUCLEOTIDE SEQUENCE [LARGE SCALE GENOMIC DNA]</scope>
    <source>
        <strain evidence="8">93TX-2</strain>
    </source>
</reference>
<dbReference type="Pfam" id="PF20667">
    <property type="entry name" value="Sec10_N"/>
    <property type="match status" value="1"/>
</dbReference>
<dbReference type="AlphaFoldDB" id="A0A2S4W4S4"/>
<dbReference type="InterPro" id="IPR009976">
    <property type="entry name" value="Sec10-like"/>
</dbReference>
<comment type="caution">
    <text evidence="7">The sequence shown here is derived from an EMBL/GenBank/DDBJ whole genome shotgun (WGS) entry which is preliminary data.</text>
</comment>
<proteinExistence type="inferred from homology"/>
<organism evidence="7 8">
    <name type="scientific">Puccinia striiformis</name>
    <dbReference type="NCBI Taxonomy" id="27350"/>
    <lineage>
        <taxon>Eukaryota</taxon>
        <taxon>Fungi</taxon>
        <taxon>Dikarya</taxon>
        <taxon>Basidiomycota</taxon>
        <taxon>Pucciniomycotina</taxon>
        <taxon>Pucciniomycetes</taxon>
        <taxon>Pucciniales</taxon>
        <taxon>Pucciniaceae</taxon>
        <taxon>Puccinia</taxon>
    </lineage>
</organism>
<dbReference type="Proteomes" id="UP000238274">
    <property type="component" value="Unassembled WGS sequence"/>
</dbReference>
<feature type="domain" description="Exocyst complex component Sec10-like alpha-helical bundle" evidence="5">
    <location>
        <begin position="766"/>
        <end position="855"/>
    </location>
</feature>
<dbReference type="GO" id="GO:0006893">
    <property type="term" value="P:Golgi to plasma membrane transport"/>
    <property type="evidence" value="ECO:0007669"/>
    <property type="project" value="TreeGrafter"/>
</dbReference>
<accession>A0A2S4W4S4</accession>
<dbReference type="VEuPathDB" id="FungiDB:PSHT_06678"/>
<dbReference type="GO" id="GO:0000145">
    <property type="term" value="C:exocyst"/>
    <property type="evidence" value="ECO:0007669"/>
    <property type="project" value="TreeGrafter"/>
</dbReference>
<dbReference type="EMBL" id="PKSM01000078">
    <property type="protein sequence ID" value="POW16739.1"/>
    <property type="molecule type" value="Genomic_DNA"/>
</dbReference>
<gene>
    <name evidence="7" type="ORF">PSHT_06678</name>
</gene>
<name>A0A2S4W4S4_9BASI</name>
<keyword evidence="4" id="KW-0175">Coiled coil</keyword>
<dbReference type="InterPro" id="IPR048627">
    <property type="entry name" value="Sec10_HB"/>
</dbReference>
<evidence type="ECO:0000256" key="2">
    <source>
        <dbReference type="ARBA" id="ARBA00022448"/>
    </source>
</evidence>
<dbReference type="GO" id="GO:0006887">
    <property type="term" value="P:exocytosis"/>
    <property type="evidence" value="ECO:0007669"/>
    <property type="project" value="UniProtKB-KW"/>
</dbReference>
<evidence type="ECO:0000313" key="7">
    <source>
        <dbReference type="EMBL" id="POW16739.1"/>
    </source>
</evidence>
<evidence type="ECO:0000313" key="8">
    <source>
        <dbReference type="Proteomes" id="UP000238274"/>
    </source>
</evidence>
<dbReference type="PANTHER" id="PTHR12100">
    <property type="entry name" value="SEC10"/>
    <property type="match status" value="1"/>
</dbReference>